<dbReference type="PROSITE" id="PS00018">
    <property type="entry name" value="EF_HAND_1"/>
    <property type="match status" value="1"/>
</dbReference>
<sequence>MTLRNRNSLFALVAAAGAALAFPAMAQDAQQQAAEAQERAAQAQQTDAAAAQASEGGQTWASVDTDGNGSISKQEAQVNAGLSQVFDQADANGDGQLTPDEYKAFVDAQNN</sequence>
<evidence type="ECO:0000256" key="1">
    <source>
        <dbReference type="SAM" id="MobiDB-lite"/>
    </source>
</evidence>
<feature type="compositionally biased region" description="Low complexity" evidence="1">
    <location>
        <begin position="26"/>
        <end position="53"/>
    </location>
</feature>
<proteinExistence type="predicted"/>
<gene>
    <name evidence="4" type="ORF">OK345_14055</name>
</gene>
<evidence type="ECO:0000313" key="4">
    <source>
        <dbReference type="EMBL" id="MCW4473623.1"/>
    </source>
</evidence>
<organism evidence="4 5">
    <name type="scientific">Xanthomonas chitinilytica</name>
    <dbReference type="NCBI Taxonomy" id="2989819"/>
    <lineage>
        <taxon>Bacteria</taxon>
        <taxon>Pseudomonadati</taxon>
        <taxon>Pseudomonadota</taxon>
        <taxon>Gammaproteobacteria</taxon>
        <taxon>Lysobacterales</taxon>
        <taxon>Lysobacteraceae</taxon>
        <taxon>Xanthomonas</taxon>
    </lineage>
</organism>
<evidence type="ECO:0000313" key="5">
    <source>
        <dbReference type="Proteomes" id="UP001209922"/>
    </source>
</evidence>
<dbReference type="Pfam" id="PF13202">
    <property type="entry name" value="EF-hand_5"/>
    <property type="match status" value="2"/>
</dbReference>
<dbReference type="InterPro" id="IPR011992">
    <property type="entry name" value="EF-hand-dom_pair"/>
</dbReference>
<accession>A0ABT3JYU1</accession>
<dbReference type="InterPro" id="IPR018247">
    <property type="entry name" value="EF_Hand_1_Ca_BS"/>
</dbReference>
<protein>
    <submittedName>
        <fullName evidence="4">EF-hand domain-containing protein</fullName>
    </submittedName>
</protein>
<keyword evidence="5" id="KW-1185">Reference proteome</keyword>
<dbReference type="SMART" id="SM00054">
    <property type="entry name" value="EFh"/>
    <property type="match status" value="1"/>
</dbReference>
<feature type="compositionally biased region" description="Polar residues" evidence="1">
    <location>
        <begin position="55"/>
        <end position="86"/>
    </location>
</feature>
<feature type="region of interest" description="Disordered" evidence="1">
    <location>
        <begin position="26"/>
        <end position="111"/>
    </location>
</feature>
<dbReference type="Gene3D" id="1.10.238.10">
    <property type="entry name" value="EF-hand"/>
    <property type="match status" value="1"/>
</dbReference>
<dbReference type="SUPFAM" id="SSF47473">
    <property type="entry name" value="EF-hand"/>
    <property type="match status" value="1"/>
</dbReference>
<feature type="signal peptide" evidence="2">
    <location>
        <begin position="1"/>
        <end position="26"/>
    </location>
</feature>
<dbReference type="EMBL" id="JAPCHY010000012">
    <property type="protein sequence ID" value="MCW4473623.1"/>
    <property type="molecule type" value="Genomic_DNA"/>
</dbReference>
<dbReference type="PROSITE" id="PS50222">
    <property type="entry name" value="EF_HAND_2"/>
    <property type="match status" value="1"/>
</dbReference>
<dbReference type="Proteomes" id="UP001209922">
    <property type="component" value="Unassembled WGS sequence"/>
</dbReference>
<keyword evidence="2" id="KW-0732">Signal</keyword>
<feature type="chain" id="PRO_5046785372" evidence="2">
    <location>
        <begin position="27"/>
        <end position="111"/>
    </location>
</feature>
<evidence type="ECO:0000256" key="2">
    <source>
        <dbReference type="SAM" id="SignalP"/>
    </source>
</evidence>
<evidence type="ECO:0000259" key="3">
    <source>
        <dbReference type="PROSITE" id="PS50222"/>
    </source>
</evidence>
<name>A0ABT3JYU1_9XANT</name>
<reference evidence="4 5" key="1">
    <citation type="submission" date="2022-10" db="EMBL/GenBank/DDBJ databases">
        <title>Xanthomonas sp. H13-6.</title>
        <authorList>
            <person name="Liu X."/>
            <person name="Deng Z."/>
            <person name="Jiang Y."/>
            <person name="Yu T."/>
            <person name="Ai J."/>
        </authorList>
    </citation>
    <scope>NUCLEOTIDE SEQUENCE [LARGE SCALE GENOMIC DNA]</scope>
    <source>
        <strain evidence="4 5">H13-6</strain>
    </source>
</reference>
<dbReference type="RefSeq" id="WP_265128607.1">
    <property type="nucleotide sequence ID" value="NZ_JAPCHY010000012.1"/>
</dbReference>
<comment type="caution">
    <text evidence="4">The sequence shown here is derived from an EMBL/GenBank/DDBJ whole genome shotgun (WGS) entry which is preliminary data.</text>
</comment>
<dbReference type="InterPro" id="IPR002048">
    <property type="entry name" value="EF_hand_dom"/>
</dbReference>
<feature type="domain" description="EF-hand" evidence="3">
    <location>
        <begin position="77"/>
        <end position="111"/>
    </location>
</feature>